<dbReference type="GO" id="GO:0003700">
    <property type="term" value="F:DNA-binding transcription factor activity"/>
    <property type="evidence" value="ECO:0007669"/>
    <property type="project" value="InterPro"/>
</dbReference>
<evidence type="ECO:0000256" key="3">
    <source>
        <dbReference type="ARBA" id="ARBA00023125"/>
    </source>
</evidence>
<dbReference type="InterPro" id="IPR001471">
    <property type="entry name" value="AP2/ERF_dom"/>
</dbReference>
<keyword evidence="3" id="KW-0238">DNA-binding</keyword>
<evidence type="ECO:0000313" key="8">
    <source>
        <dbReference type="Proteomes" id="UP001311799"/>
    </source>
</evidence>
<dbReference type="GO" id="GO:0005634">
    <property type="term" value="C:nucleus"/>
    <property type="evidence" value="ECO:0007669"/>
    <property type="project" value="UniProtKB-SubCell"/>
</dbReference>
<reference evidence="7 8" key="1">
    <citation type="submission" date="2023-10" db="EMBL/GenBank/DDBJ databases">
        <title>Comparative genomics analysis reveals potential genetic determinants of host preference in Cryptosporidium xiaoi.</title>
        <authorList>
            <person name="Xiao L."/>
            <person name="Li J."/>
        </authorList>
    </citation>
    <scope>NUCLEOTIDE SEQUENCE [LARGE SCALE GENOMIC DNA]</scope>
    <source>
        <strain evidence="7 8">52996</strain>
    </source>
</reference>
<keyword evidence="4" id="KW-0804">Transcription</keyword>
<gene>
    <name evidence="7" type="ORF">RS030_192978</name>
</gene>
<organism evidence="7 8">
    <name type="scientific">Cryptosporidium xiaoi</name>
    <dbReference type="NCBI Taxonomy" id="659607"/>
    <lineage>
        <taxon>Eukaryota</taxon>
        <taxon>Sar</taxon>
        <taxon>Alveolata</taxon>
        <taxon>Apicomplexa</taxon>
        <taxon>Conoidasida</taxon>
        <taxon>Coccidia</taxon>
        <taxon>Eucoccidiorida</taxon>
        <taxon>Eimeriorina</taxon>
        <taxon>Cryptosporidiidae</taxon>
        <taxon>Cryptosporidium</taxon>
    </lineage>
</organism>
<accession>A0AAV9XZH0</accession>
<keyword evidence="2" id="KW-0805">Transcription regulation</keyword>
<evidence type="ECO:0000256" key="2">
    <source>
        <dbReference type="ARBA" id="ARBA00023015"/>
    </source>
</evidence>
<evidence type="ECO:0000256" key="4">
    <source>
        <dbReference type="ARBA" id="ARBA00023163"/>
    </source>
</evidence>
<dbReference type="AlphaFoldDB" id="A0AAV9XZH0"/>
<dbReference type="EMBL" id="JAWDEY010000010">
    <property type="protein sequence ID" value="KAK6589953.1"/>
    <property type="molecule type" value="Genomic_DNA"/>
</dbReference>
<keyword evidence="8" id="KW-1185">Reference proteome</keyword>
<protein>
    <recommendedName>
        <fullName evidence="6">AP2/ERF domain-containing protein</fullName>
    </recommendedName>
</protein>
<evidence type="ECO:0000259" key="6">
    <source>
        <dbReference type="Pfam" id="PF00847"/>
    </source>
</evidence>
<dbReference type="Gene3D" id="1.20.5.2050">
    <property type="match status" value="1"/>
</dbReference>
<comment type="caution">
    <text evidence="7">The sequence shown here is derived from an EMBL/GenBank/DDBJ whole genome shotgun (WGS) entry which is preliminary data.</text>
</comment>
<name>A0AAV9XZH0_9CRYT</name>
<evidence type="ECO:0000256" key="5">
    <source>
        <dbReference type="ARBA" id="ARBA00023242"/>
    </source>
</evidence>
<keyword evidence="5" id="KW-0539">Nucleus</keyword>
<evidence type="ECO:0000313" key="7">
    <source>
        <dbReference type="EMBL" id="KAK6589953.1"/>
    </source>
</evidence>
<proteinExistence type="predicted"/>
<dbReference type="Proteomes" id="UP001311799">
    <property type="component" value="Unassembled WGS sequence"/>
</dbReference>
<evidence type="ECO:0000256" key="1">
    <source>
        <dbReference type="ARBA" id="ARBA00004123"/>
    </source>
</evidence>
<feature type="domain" description="AP2/ERF" evidence="6">
    <location>
        <begin position="258"/>
        <end position="312"/>
    </location>
</feature>
<dbReference type="GO" id="GO:0003677">
    <property type="term" value="F:DNA binding"/>
    <property type="evidence" value="ECO:0007669"/>
    <property type="project" value="UniProtKB-KW"/>
</dbReference>
<sequence>MYKSYLEWGSPELSSFSLSYYDELHDFSVNHVYGVNHHNDLRMVVGGVEDDIWVGVNLNEGLTNSSCLLESLASQEDNRHEYSLISNNFNLNKSKDYIHINFERQTKCIPTKNQDSLVSDDSVPNINLIDFESFSSSSTVSHSSLLNGILLVPNDNSVNNIRNERIGIEACSQKFESKVHRKSERGYIKNIFSEQRQSNIIDRARSRTEEKLAVNTSHRYKYDGEFSMLVASGGAPLGKIEGIPGIEWHPEKKSWKVTGYTGISWCVRRKTWRVWFVTSNGTRATRSFNPKEHGTVAAALKSAIEFLEQKRAERSQIKKKINSRIKRTFTD</sequence>
<dbReference type="Pfam" id="PF00847">
    <property type="entry name" value="AP2"/>
    <property type="match status" value="1"/>
</dbReference>
<comment type="subcellular location">
    <subcellularLocation>
        <location evidence="1">Nucleus</location>
    </subcellularLocation>
</comment>